<gene>
    <name evidence="1" type="ORF">BOX37_14445</name>
</gene>
<dbReference type="InterPro" id="IPR042557">
    <property type="entry name" value="SCO4226"/>
</dbReference>
<evidence type="ECO:0008006" key="3">
    <source>
        <dbReference type="Google" id="ProtNLM"/>
    </source>
</evidence>
<organism evidence="1 2">
    <name type="scientific">Nocardia mangyaensis</name>
    <dbReference type="NCBI Taxonomy" id="2213200"/>
    <lineage>
        <taxon>Bacteria</taxon>
        <taxon>Bacillati</taxon>
        <taxon>Actinomycetota</taxon>
        <taxon>Actinomycetes</taxon>
        <taxon>Mycobacteriales</taxon>
        <taxon>Nocardiaceae</taxon>
        <taxon>Nocardia</taxon>
    </lineage>
</organism>
<dbReference type="RefSeq" id="WP_071928134.1">
    <property type="nucleotide sequence ID" value="NZ_CP018082.1"/>
</dbReference>
<name>A0A1J0VSD9_9NOCA</name>
<dbReference type="Gene3D" id="3.30.70.3090">
    <property type="entry name" value="ORF SCO4226, nickel-binding ferredoxin-like monomer"/>
    <property type="match status" value="1"/>
</dbReference>
<dbReference type="Pfam" id="PF14026">
    <property type="entry name" value="SCO4226-like"/>
    <property type="match status" value="1"/>
</dbReference>
<reference evidence="1" key="1">
    <citation type="submission" date="2016-11" db="EMBL/GenBank/DDBJ databases">
        <authorList>
            <person name="Jaros S."/>
            <person name="Januszkiewicz K."/>
            <person name="Wedrychowicz H."/>
        </authorList>
    </citation>
    <scope>NUCLEOTIDE SEQUENCE [LARGE SCALE GENOMIC DNA]</scope>
    <source>
        <strain evidence="1">Y48</strain>
    </source>
</reference>
<protein>
    <recommendedName>
        <fullName evidence="3">DUF4242 domain-containing protein</fullName>
    </recommendedName>
</protein>
<dbReference type="OrthoDB" id="9800027at2"/>
<dbReference type="AlphaFoldDB" id="A0A1J0VSD9"/>
<proteinExistence type="predicted"/>
<accession>A0A1J0VSD9</accession>
<dbReference type="InterPro" id="IPR025336">
    <property type="entry name" value="SCO4226-like"/>
</dbReference>
<dbReference type="KEGG" id="nsl:BOX37_14445"/>
<keyword evidence="2" id="KW-1185">Reference proteome</keyword>
<dbReference type="EMBL" id="CP018082">
    <property type="protein sequence ID" value="APE34949.1"/>
    <property type="molecule type" value="Genomic_DNA"/>
</dbReference>
<dbReference type="Proteomes" id="UP000183810">
    <property type="component" value="Chromosome"/>
</dbReference>
<evidence type="ECO:0000313" key="1">
    <source>
        <dbReference type="EMBL" id="APE34949.1"/>
    </source>
</evidence>
<evidence type="ECO:0000313" key="2">
    <source>
        <dbReference type="Proteomes" id="UP000183810"/>
    </source>
</evidence>
<sequence>MPVFMVERQFAEQLEVAPETAAEINRVNDEFGVRWLSSFLSLDKRKTFCLYEADNVDAIRAAAVRAGIPADAIMELSGTLTPDGAFAPLSAADGPVTG</sequence>